<dbReference type="GO" id="GO:0004519">
    <property type="term" value="F:endonuclease activity"/>
    <property type="evidence" value="ECO:0007669"/>
    <property type="project" value="UniProtKB-KW"/>
</dbReference>
<keyword evidence="2" id="KW-1185">Reference proteome</keyword>
<keyword evidence="1" id="KW-0540">Nuclease</keyword>
<evidence type="ECO:0000313" key="2">
    <source>
        <dbReference type="Proteomes" id="UP000502756"/>
    </source>
</evidence>
<dbReference type="Gene3D" id="3.90.1570.10">
    <property type="entry name" value="tt1808, chain A"/>
    <property type="match status" value="1"/>
</dbReference>
<dbReference type="InterPro" id="IPR012296">
    <property type="entry name" value="Nuclease_put_TT1808"/>
</dbReference>
<proteinExistence type="predicted"/>
<dbReference type="EMBL" id="CP053435">
    <property type="protein sequence ID" value="QJW88350.1"/>
    <property type="molecule type" value="Genomic_DNA"/>
</dbReference>
<protein>
    <submittedName>
        <fullName evidence="1">Uma2 family endonuclease</fullName>
    </submittedName>
</protein>
<evidence type="ECO:0000313" key="1">
    <source>
        <dbReference type="EMBL" id="QJW88350.1"/>
    </source>
</evidence>
<dbReference type="Proteomes" id="UP000502756">
    <property type="component" value="Chromosome"/>
</dbReference>
<keyword evidence="1" id="KW-0255">Endonuclease</keyword>
<gene>
    <name evidence="1" type="ORF">HNV11_02645</name>
</gene>
<reference evidence="1 2" key="1">
    <citation type="submission" date="2020-05" db="EMBL/GenBank/DDBJ databases">
        <title>Genome sequencing of Spirosoma sp. TS118.</title>
        <authorList>
            <person name="Lee J.-H."/>
            <person name="Jeong S."/>
            <person name="Zhao L."/>
            <person name="Jung J.-H."/>
            <person name="Kim M.-K."/>
            <person name="Lim S."/>
        </authorList>
    </citation>
    <scope>NUCLEOTIDE SEQUENCE [LARGE SCALE GENOMIC DNA]</scope>
    <source>
        <strain evidence="1 2">TS118</strain>
    </source>
</reference>
<accession>A0A6M5Y4P7</accession>
<name>A0A6M5Y4P7_9BACT</name>
<dbReference type="AlphaFoldDB" id="A0A6M5Y4P7"/>
<keyword evidence="1" id="KW-0378">Hydrolase</keyword>
<dbReference type="RefSeq" id="WP_171738183.1">
    <property type="nucleotide sequence ID" value="NZ_CP053435.1"/>
</dbReference>
<dbReference type="InterPro" id="IPR011335">
    <property type="entry name" value="Restrct_endonuc-II-like"/>
</dbReference>
<dbReference type="KEGG" id="stae:HNV11_02645"/>
<organism evidence="1 2">
    <name type="scientific">Spirosoma taeanense</name>
    <dbReference type="NCBI Taxonomy" id="2735870"/>
    <lineage>
        <taxon>Bacteria</taxon>
        <taxon>Pseudomonadati</taxon>
        <taxon>Bacteroidota</taxon>
        <taxon>Cytophagia</taxon>
        <taxon>Cytophagales</taxon>
        <taxon>Cytophagaceae</taxon>
        <taxon>Spirosoma</taxon>
    </lineage>
</organism>
<dbReference type="SUPFAM" id="SSF52980">
    <property type="entry name" value="Restriction endonuclease-like"/>
    <property type="match status" value="1"/>
</dbReference>
<sequence>MAAELTTMEPEAAQQAIPSYLIYETLNGKPLYRKGYKDVLAKRKTPGEIMGCSDLQAIIVSALYLYLGNHTDRKAYWVVTNEPGLHIQLGGNLANDIAFYEKDKVTIKGKFFDVAPKVVVEVDIKVDLEAFPAMEQDYVYQKTQTMLDFGTERVIWITTQSKKVLVATKDENWITVNWDTTVPVMDDVTLNVATILTEEGVL</sequence>